<dbReference type="InterPro" id="IPR043502">
    <property type="entry name" value="DNA/RNA_pol_sf"/>
</dbReference>
<organism evidence="1 2">
    <name type="scientific">Mucuna pruriens</name>
    <name type="common">Velvet bean</name>
    <name type="synonym">Dolichos pruriens</name>
    <dbReference type="NCBI Taxonomy" id="157652"/>
    <lineage>
        <taxon>Eukaryota</taxon>
        <taxon>Viridiplantae</taxon>
        <taxon>Streptophyta</taxon>
        <taxon>Embryophyta</taxon>
        <taxon>Tracheophyta</taxon>
        <taxon>Spermatophyta</taxon>
        <taxon>Magnoliopsida</taxon>
        <taxon>eudicotyledons</taxon>
        <taxon>Gunneridae</taxon>
        <taxon>Pentapetalae</taxon>
        <taxon>rosids</taxon>
        <taxon>fabids</taxon>
        <taxon>Fabales</taxon>
        <taxon>Fabaceae</taxon>
        <taxon>Papilionoideae</taxon>
        <taxon>50 kb inversion clade</taxon>
        <taxon>NPAAA clade</taxon>
        <taxon>indigoferoid/millettioid clade</taxon>
        <taxon>Phaseoleae</taxon>
        <taxon>Mucuna</taxon>
    </lineage>
</organism>
<dbReference type="PANTHER" id="PTHR35046">
    <property type="entry name" value="ZINC KNUCKLE (CCHC-TYPE) FAMILY PROTEIN"/>
    <property type="match status" value="1"/>
</dbReference>
<name>A0A371HEV0_MUCPR</name>
<dbReference type="Proteomes" id="UP000257109">
    <property type="component" value="Unassembled WGS sequence"/>
</dbReference>
<dbReference type="OrthoDB" id="8022549at2759"/>
<comment type="caution">
    <text evidence="1">The sequence shown here is derived from an EMBL/GenBank/DDBJ whole genome shotgun (WGS) entry which is preliminary data.</text>
</comment>
<keyword evidence="2" id="KW-1185">Reference proteome</keyword>
<dbReference type="Gene3D" id="3.10.10.10">
    <property type="entry name" value="HIV Type 1 Reverse Transcriptase, subunit A, domain 1"/>
    <property type="match status" value="1"/>
</dbReference>
<dbReference type="AlphaFoldDB" id="A0A371HEV0"/>
<gene>
    <name evidence="1" type="ORF">CR513_15395</name>
</gene>
<dbReference type="EMBL" id="QJKJ01002792">
    <property type="protein sequence ID" value="RDY01307.1"/>
    <property type="molecule type" value="Genomic_DNA"/>
</dbReference>
<proteinExistence type="predicted"/>
<protein>
    <submittedName>
        <fullName evidence="1">Uncharacterized protein</fullName>
    </submittedName>
</protein>
<feature type="non-terminal residue" evidence="1">
    <location>
        <position position="1"/>
    </location>
</feature>
<dbReference type="SUPFAM" id="SSF56672">
    <property type="entry name" value="DNA/RNA polymerases"/>
    <property type="match status" value="1"/>
</dbReference>
<reference evidence="1" key="1">
    <citation type="submission" date="2018-05" db="EMBL/GenBank/DDBJ databases">
        <title>Draft genome of Mucuna pruriens seed.</title>
        <authorList>
            <person name="Nnadi N.E."/>
            <person name="Vos R."/>
            <person name="Hasami M.H."/>
            <person name="Devisetty U.K."/>
            <person name="Aguiy J.C."/>
        </authorList>
    </citation>
    <scope>NUCLEOTIDE SEQUENCE [LARGE SCALE GENOMIC DNA]</scope>
    <source>
        <strain evidence="1">JCA_2017</strain>
    </source>
</reference>
<accession>A0A371HEV0</accession>
<dbReference type="PANTHER" id="PTHR35046:SF24">
    <property type="entry name" value="RETROTRANSPOSON GAG DOMAIN-CONTAINING PROTEIN"/>
    <property type="match status" value="1"/>
</dbReference>
<sequence>MKDGASNWTKLLMDNGRPIDDEQNAKGKEGMYASKGVMKKMLLAKKEPFYFLPTNIIFLEKIPRRLPPIKGIEHESDFTIEATLPNKVVYRAILEEIKEIQKQAGKLLKKGWVRESKSLCSVPITLVPKKDRSQRKFARFPENPTSIHASKGGVASTIMSKGEVDIMIEYKGP</sequence>
<evidence type="ECO:0000313" key="2">
    <source>
        <dbReference type="Proteomes" id="UP000257109"/>
    </source>
</evidence>
<evidence type="ECO:0000313" key="1">
    <source>
        <dbReference type="EMBL" id="RDY01307.1"/>
    </source>
</evidence>